<keyword evidence="5 8" id="KW-0508">mRNA splicing</keyword>
<keyword evidence="4 7" id="KW-0694">RNA-binding</keyword>
<evidence type="ECO:0000256" key="4">
    <source>
        <dbReference type="ARBA" id="ARBA00022884"/>
    </source>
</evidence>
<evidence type="ECO:0000313" key="10">
    <source>
        <dbReference type="EMBL" id="EEA06328.1"/>
    </source>
</evidence>
<evidence type="ECO:0000256" key="3">
    <source>
        <dbReference type="ARBA" id="ARBA00022664"/>
    </source>
</evidence>
<dbReference type="GO" id="GO:0005846">
    <property type="term" value="C:nuclear cap binding complex"/>
    <property type="evidence" value="ECO:0007669"/>
    <property type="project" value="InterPro"/>
</dbReference>
<dbReference type="Proteomes" id="UP000001460">
    <property type="component" value="Unassembled WGS sequence"/>
</dbReference>
<evidence type="ECO:0000256" key="7">
    <source>
        <dbReference type="PROSITE-ProRule" id="PRU00176"/>
    </source>
</evidence>
<dbReference type="InterPro" id="IPR034148">
    <property type="entry name" value="NCBP2_RRM"/>
</dbReference>
<keyword evidence="6 8" id="KW-0539">Nucleus</keyword>
<dbReference type="GO" id="GO:0000339">
    <property type="term" value="F:RNA cap binding"/>
    <property type="evidence" value="ECO:0007669"/>
    <property type="project" value="InterPro"/>
</dbReference>
<name>B6ADN7_CRYMR</name>
<evidence type="ECO:0000313" key="11">
    <source>
        <dbReference type="Proteomes" id="UP000001460"/>
    </source>
</evidence>
<dbReference type="OrthoDB" id="201398at2759"/>
<evidence type="ECO:0000256" key="2">
    <source>
        <dbReference type="ARBA" id="ARBA00010725"/>
    </source>
</evidence>
<dbReference type="EMBL" id="DS989729">
    <property type="protein sequence ID" value="EEA06328.1"/>
    <property type="molecule type" value="Genomic_DNA"/>
</dbReference>
<keyword evidence="3 8" id="KW-0507">mRNA processing</keyword>
<evidence type="ECO:0000256" key="1">
    <source>
        <dbReference type="ARBA" id="ARBA00004123"/>
    </source>
</evidence>
<dbReference type="InterPro" id="IPR027157">
    <property type="entry name" value="NCBP2"/>
</dbReference>
<feature type="domain" description="RRM" evidence="9">
    <location>
        <begin position="33"/>
        <end position="111"/>
    </location>
</feature>
<proteinExistence type="inferred from homology"/>
<dbReference type="PROSITE" id="PS50102">
    <property type="entry name" value="RRM"/>
    <property type="match status" value="1"/>
</dbReference>
<dbReference type="PANTHER" id="PTHR18847:SF0">
    <property type="entry name" value="NUCLEAR CAP-BINDING PROTEIN SUBUNIT 2"/>
    <property type="match status" value="1"/>
</dbReference>
<evidence type="ECO:0000259" key="9">
    <source>
        <dbReference type="PROSITE" id="PS50102"/>
    </source>
</evidence>
<keyword evidence="11" id="KW-1185">Reference proteome</keyword>
<dbReference type="OMA" id="QIYEHMC"/>
<dbReference type="InterPro" id="IPR000504">
    <property type="entry name" value="RRM_dom"/>
</dbReference>
<dbReference type="RefSeq" id="XP_002140677.1">
    <property type="nucleotide sequence ID" value="XM_002140641.1"/>
</dbReference>
<dbReference type="SMART" id="SM00360">
    <property type="entry name" value="RRM"/>
    <property type="match status" value="1"/>
</dbReference>
<comment type="similarity">
    <text evidence="2 8">Belongs to the RRM NCBP2 family.</text>
</comment>
<dbReference type="eggNOG" id="KOG0121">
    <property type="taxonomic scope" value="Eukaryota"/>
</dbReference>
<protein>
    <recommendedName>
        <fullName evidence="8">Nuclear cap-binding protein subunit 2</fullName>
    </recommendedName>
    <alternativeName>
        <fullName evidence="8">20 kDa nuclear cap-binding protein</fullName>
    </alternativeName>
</protein>
<gene>
    <name evidence="10" type="ORF">CMU_008190</name>
</gene>
<reference evidence="10" key="1">
    <citation type="submission" date="2008-06" db="EMBL/GenBank/DDBJ databases">
        <authorList>
            <person name="Lorenzi H."/>
            <person name="Inman J."/>
            <person name="Miller J."/>
            <person name="Schobel S."/>
            <person name="Amedeo P."/>
            <person name="Caler E.V."/>
            <person name="da Silva J."/>
        </authorList>
    </citation>
    <scope>NUCLEOTIDE SEQUENCE [LARGE SCALE GENOMIC DNA]</scope>
    <source>
        <strain evidence="10">RN66</strain>
    </source>
</reference>
<evidence type="ECO:0000256" key="6">
    <source>
        <dbReference type="ARBA" id="ARBA00023242"/>
    </source>
</evidence>
<dbReference type="PANTHER" id="PTHR18847">
    <property type="entry name" value="20 KD NUCLEAR CAP BINDING PROTEIN"/>
    <property type="match status" value="1"/>
</dbReference>
<dbReference type="SUPFAM" id="SSF54928">
    <property type="entry name" value="RNA-binding domain, RBD"/>
    <property type="match status" value="1"/>
</dbReference>
<dbReference type="InterPro" id="IPR012677">
    <property type="entry name" value="Nucleotide-bd_a/b_plait_sf"/>
</dbReference>
<dbReference type="GO" id="GO:0005634">
    <property type="term" value="C:nucleus"/>
    <property type="evidence" value="ECO:0007669"/>
    <property type="project" value="UniProtKB-SubCell"/>
</dbReference>
<dbReference type="STRING" id="441375.B6ADN7"/>
<dbReference type="AlphaFoldDB" id="B6ADN7"/>
<accession>B6ADN7</accession>
<dbReference type="GO" id="GO:0045292">
    <property type="term" value="P:mRNA cis splicing, via spliceosome"/>
    <property type="evidence" value="ECO:0007669"/>
    <property type="project" value="InterPro"/>
</dbReference>
<dbReference type="CDD" id="cd12240">
    <property type="entry name" value="RRM_NCBP2"/>
    <property type="match status" value="1"/>
</dbReference>
<dbReference type="Pfam" id="PF00076">
    <property type="entry name" value="RRM_1"/>
    <property type="match status" value="1"/>
</dbReference>
<dbReference type="GeneID" id="6995710"/>
<organism evidence="10 11">
    <name type="scientific">Cryptosporidium muris (strain RN66)</name>
    <dbReference type="NCBI Taxonomy" id="441375"/>
    <lineage>
        <taxon>Eukaryota</taxon>
        <taxon>Sar</taxon>
        <taxon>Alveolata</taxon>
        <taxon>Apicomplexa</taxon>
        <taxon>Conoidasida</taxon>
        <taxon>Coccidia</taxon>
        <taxon>Eucoccidiorida</taxon>
        <taxon>Eimeriorina</taxon>
        <taxon>Cryptosporidiidae</taxon>
        <taxon>Cryptosporidium</taxon>
    </lineage>
</organism>
<evidence type="ECO:0000256" key="8">
    <source>
        <dbReference type="RuleBase" id="RU364036"/>
    </source>
</evidence>
<comment type="subcellular location">
    <subcellularLocation>
        <location evidence="1 8">Nucleus</location>
    </subcellularLocation>
</comment>
<dbReference type="Gene3D" id="3.30.70.330">
    <property type="match status" value="1"/>
</dbReference>
<evidence type="ECO:0000256" key="5">
    <source>
        <dbReference type="ARBA" id="ARBA00023187"/>
    </source>
</evidence>
<dbReference type="InterPro" id="IPR035979">
    <property type="entry name" value="RBD_domain_sf"/>
</dbReference>
<sequence>MSHLYHSLGKEHSYFDKKNYSKEAWLEKISKSTTVYVGNLSFFTPEHIIYELFNSCGPVKQVIMGLNSQTLQFCGFCFVQYYDHKDALAAVSFLNQSYCDGREIRVDWDSGDNILENRRYGRGTAGFQWRDELRTQIDPDRIIPGTIMDGGRGLNFSHGTNYHSKKNYNRNRTYRRNNSGYNNTRSHHRIRHSSDANLFNDDYPVYIDY</sequence>
<dbReference type="VEuPathDB" id="CryptoDB:CMU_008190"/>